<evidence type="ECO:0000313" key="1">
    <source>
        <dbReference type="EMBL" id="KZS04526.1"/>
    </source>
</evidence>
<reference evidence="1 2" key="1">
    <citation type="submission" date="2016-03" db="EMBL/GenBank/DDBJ databases">
        <title>EvidentialGene: Evidence-directed Construction of Genes on Genomes.</title>
        <authorList>
            <person name="Gilbert D.G."/>
            <person name="Choi J.-H."/>
            <person name="Mockaitis K."/>
            <person name="Colbourne J."/>
            <person name="Pfrender M."/>
        </authorList>
    </citation>
    <scope>NUCLEOTIDE SEQUENCE [LARGE SCALE GENOMIC DNA]</scope>
    <source>
        <strain evidence="1 2">Xinb3</strain>
        <tissue evidence="1">Complete organism</tissue>
    </source>
</reference>
<accession>A0A164LXE8</accession>
<sequence length="149" mass="16603">MPWLSWHACELVNYRLKPAITFLHCVFLCLSATTLSGSSGRMGSISVQPRTMRSCSADGCQECPPSAVTTTRPYFRTALARSVYSKILVDEEFKNFDRTKVNLLHFLTQLSSIQLPLLQGDESFAASSTLMRKGLRLSLMRGTGFDNES</sequence>
<keyword evidence="2" id="KW-1185">Reference proteome</keyword>
<dbReference type="Proteomes" id="UP000076858">
    <property type="component" value="Unassembled WGS sequence"/>
</dbReference>
<comment type="caution">
    <text evidence="1">The sequence shown here is derived from an EMBL/GenBank/DDBJ whole genome shotgun (WGS) entry which is preliminary data.</text>
</comment>
<gene>
    <name evidence="1" type="ORF">APZ42_032844</name>
</gene>
<dbReference type="OrthoDB" id="199041at2759"/>
<protein>
    <submittedName>
        <fullName evidence="1">Uncharacterized protein</fullName>
    </submittedName>
</protein>
<dbReference type="EMBL" id="LRGB01003123">
    <property type="protein sequence ID" value="KZS04526.1"/>
    <property type="molecule type" value="Genomic_DNA"/>
</dbReference>
<evidence type="ECO:0000313" key="2">
    <source>
        <dbReference type="Proteomes" id="UP000076858"/>
    </source>
</evidence>
<organism evidence="1 2">
    <name type="scientific">Daphnia magna</name>
    <dbReference type="NCBI Taxonomy" id="35525"/>
    <lineage>
        <taxon>Eukaryota</taxon>
        <taxon>Metazoa</taxon>
        <taxon>Ecdysozoa</taxon>
        <taxon>Arthropoda</taxon>
        <taxon>Crustacea</taxon>
        <taxon>Branchiopoda</taxon>
        <taxon>Diplostraca</taxon>
        <taxon>Cladocera</taxon>
        <taxon>Anomopoda</taxon>
        <taxon>Daphniidae</taxon>
        <taxon>Daphnia</taxon>
    </lineage>
</organism>
<name>A0A164LXE8_9CRUS</name>
<dbReference type="AlphaFoldDB" id="A0A164LXE8"/>
<proteinExistence type="predicted"/>